<dbReference type="AlphaFoldDB" id="A0A9R0JUJ8"/>
<dbReference type="OrthoDB" id="688570at2759"/>
<evidence type="ECO:0000313" key="2">
    <source>
        <dbReference type="Proteomes" id="UP000813463"/>
    </source>
</evidence>
<feature type="compositionally biased region" description="Acidic residues" evidence="1">
    <location>
        <begin position="307"/>
        <end position="336"/>
    </location>
</feature>
<proteinExistence type="predicted"/>
<dbReference type="SUPFAM" id="SSF49879">
    <property type="entry name" value="SMAD/FHA domain"/>
    <property type="match status" value="1"/>
</dbReference>
<gene>
    <name evidence="3" type="primary">LOC110786806</name>
</gene>
<evidence type="ECO:0000256" key="1">
    <source>
        <dbReference type="SAM" id="MobiDB-lite"/>
    </source>
</evidence>
<keyword evidence="2" id="KW-1185">Reference proteome</keyword>
<dbReference type="KEGG" id="soe:110786806"/>
<dbReference type="PANTHER" id="PTHR37733">
    <property type="entry name" value="SMAD/FHA DOMAIN-CONTAINING PROTEIN"/>
    <property type="match status" value="1"/>
</dbReference>
<dbReference type="Proteomes" id="UP000813463">
    <property type="component" value="Chromosome 6"/>
</dbReference>
<organism evidence="2 3">
    <name type="scientific">Spinacia oleracea</name>
    <name type="common">Spinach</name>
    <dbReference type="NCBI Taxonomy" id="3562"/>
    <lineage>
        <taxon>Eukaryota</taxon>
        <taxon>Viridiplantae</taxon>
        <taxon>Streptophyta</taxon>
        <taxon>Embryophyta</taxon>
        <taxon>Tracheophyta</taxon>
        <taxon>Spermatophyta</taxon>
        <taxon>Magnoliopsida</taxon>
        <taxon>eudicotyledons</taxon>
        <taxon>Gunneridae</taxon>
        <taxon>Pentapetalae</taxon>
        <taxon>Caryophyllales</taxon>
        <taxon>Chenopodiaceae</taxon>
        <taxon>Chenopodioideae</taxon>
        <taxon>Anserineae</taxon>
        <taxon>Spinacia</taxon>
    </lineage>
</organism>
<dbReference type="CDD" id="cd22671">
    <property type="entry name" value="FHA_APTX-like"/>
    <property type="match status" value="1"/>
</dbReference>
<dbReference type="InterPro" id="IPR008984">
    <property type="entry name" value="SMAD_FHA_dom_sf"/>
</dbReference>
<dbReference type="RefSeq" id="XP_021847080.1">
    <property type="nucleotide sequence ID" value="XM_021991388.2"/>
</dbReference>
<feature type="compositionally biased region" description="Basic and acidic residues" evidence="1">
    <location>
        <begin position="251"/>
        <end position="280"/>
    </location>
</feature>
<feature type="compositionally biased region" description="Acidic residues" evidence="1">
    <location>
        <begin position="281"/>
        <end position="300"/>
    </location>
</feature>
<name>A0A9R0JUJ8_SPIOL</name>
<accession>A0A9R0JUJ8</accession>
<dbReference type="Gene3D" id="2.60.200.20">
    <property type="match status" value="1"/>
</dbReference>
<reference evidence="2" key="1">
    <citation type="journal article" date="2021" name="Nat. Commun.">
        <title>Genomic analyses provide insights into spinach domestication and the genetic basis of agronomic traits.</title>
        <authorList>
            <person name="Cai X."/>
            <person name="Sun X."/>
            <person name="Xu C."/>
            <person name="Sun H."/>
            <person name="Wang X."/>
            <person name="Ge C."/>
            <person name="Zhang Z."/>
            <person name="Wang Q."/>
            <person name="Fei Z."/>
            <person name="Jiao C."/>
            <person name="Wang Q."/>
        </authorList>
    </citation>
    <scope>NUCLEOTIDE SEQUENCE [LARGE SCALE GENOMIC DNA]</scope>
    <source>
        <strain evidence="2">cv. Varoflay</strain>
    </source>
</reference>
<sequence>MEIEGSDGSKLLLKPDSTAIFGRGNGFNSNDLTVSRRHVSFEFNPSFDTQTGPRVSFEVLGKNPIWVYNKQQDNGNMKVFKRFQRGQLGIDDMFCVSPNTPIWFTLKKVDEGFEERETKCEETKGRINADLSESLETDSGFEGIDDFGLDSVDVANINPVQEFGFLVIGHEFDQYPKQMIRDIKKWDWFLDDPKKGDTDDDEDSEKKGTRSGGKRKKGNRRGDGDGDVDEEWSAESEDEEPTTKARKVQRPKYDTRSKDNAVRQKGTTDRKSSAKTSRREEEEDESEDEEDESEDEEDETLGGFIVTDDDEAVEEEEDENDEIDEEEEFVEDEVED</sequence>
<feature type="compositionally biased region" description="Acidic residues" evidence="1">
    <location>
        <begin position="225"/>
        <end position="240"/>
    </location>
</feature>
<feature type="region of interest" description="Disordered" evidence="1">
    <location>
        <begin position="193"/>
        <end position="336"/>
    </location>
</feature>
<dbReference type="PANTHER" id="PTHR37733:SF1">
    <property type="entry name" value="SMAD_FHA DOMAIN-CONTAINING PROTEIN"/>
    <property type="match status" value="1"/>
</dbReference>
<dbReference type="GeneID" id="110786806"/>
<evidence type="ECO:0000313" key="3">
    <source>
        <dbReference type="RefSeq" id="XP_021847080.1"/>
    </source>
</evidence>
<reference evidence="3" key="2">
    <citation type="submission" date="2025-08" db="UniProtKB">
        <authorList>
            <consortium name="RefSeq"/>
        </authorList>
    </citation>
    <scope>IDENTIFICATION</scope>
    <source>
        <tissue evidence="3">Leaf</tissue>
    </source>
</reference>
<protein>
    <submittedName>
        <fullName evidence="3">DEK domain-containing chromatin-associated protein 4</fullName>
    </submittedName>
</protein>